<dbReference type="Gene3D" id="4.10.320.10">
    <property type="entry name" value="E3-binding domain"/>
    <property type="match status" value="1"/>
</dbReference>
<dbReference type="RefSeq" id="WP_208244504.1">
    <property type="nucleotide sequence ID" value="NZ_JAGEPF010000016.1"/>
</dbReference>
<evidence type="ECO:0000313" key="5">
    <source>
        <dbReference type="Proteomes" id="UP000680206"/>
    </source>
</evidence>
<evidence type="ECO:0000259" key="3">
    <source>
        <dbReference type="Pfam" id="PF23359"/>
    </source>
</evidence>
<dbReference type="EMBL" id="JAGEPF010000016">
    <property type="protein sequence ID" value="MBO2461143.1"/>
    <property type="molecule type" value="Genomic_DNA"/>
</dbReference>
<evidence type="ECO:0000256" key="2">
    <source>
        <dbReference type="SAM" id="MobiDB-lite"/>
    </source>
</evidence>
<dbReference type="InterPro" id="IPR036625">
    <property type="entry name" value="E3-bd_dom_sf"/>
</dbReference>
<sequence>MTTPTSTASAAELTERERAALTAVAIGLPHEVAARHVGMADRPFRRVLAGAARKLGAAETIHAVAIAAALGQIRVDDLRARTCPIYPTPLPRDIRAWAAEHGIPCPARGPIPSHVRSQYEADTLAQRRRQQHDRRAIRTATP</sequence>
<feature type="compositionally biased region" description="Basic residues" evidence="2">
    <location>
        <begin position="126"/>
        <end position="142"/>
    </location>
</feature>
<protein>
    <submittedName>
        <fullName evidence="4">Lsr2 family protein</fullName>
    </submittedName>
</protein>
<reference evidence="4 5" key="1">
    <citation type="submission" date="2021-03" db="EMBL/GenBank/DDBJ databases">
        <title>Actinomadura violae sp. nov., isolated from lichen in Thailand.</title>
        <authorList>
            <person name="Kanchanasin P."/>
            <person name="Saeng-In P."/>
            <person name="Phongsopitanun W."/>
            <person name="Yuki M."/>
            <person name="Kudo T."/>
            <person name="Ohkuma M."/>
            <person name="Tanasupawat S."/>
        </authorList>
    </citation>
    <scope>NUCLEOTIDE SEQUENCE [LARGE SCALE GENOMIC DNA]</scope>
    <source>
        <strain evidence="4 5">LCR2-06</strain>
    </source>
</reference>
<dbReference type="SUPFAM" id="SSF46894">
    <property type="entry name" value="C-terminal effector domain of the bipartite response regulators"/>
    <property type="match status" value="1"/>
</dbReference>
<evidence type="ECO:0000256" key="1">
    <source>
        <dbReference type="ARBA" id="ARBA00023125"/>
    </source>
</evidence>
<feature type="domain" description="Lsr2 DNA-binding" evidence="3">
    <location>
        <begin position="90"/>
        <end position="121"/>
    </location>
</feature>
<name>A0ABS3RWK6_9ACTN</name>
<dbReference type="InterPro" id="IPR055370">
    <property type="entry name" value="Lsr2_DNA-bd"/>
</dbReference>
<gene>
    <name evidence="4" type="ORF">J4709_26520</name>
</gene>
<dbReference type="Pfam" id="PF23359">
    <property type="entry name" value="Lsr2_DNA-bd"/>
    <property type="match status" value="1"/>
</dbReference>
<keyword evidence="5" id="KW-1185">Reference proteome</keyword>
<proteinExistence type="predicted"/>
<keyword evidence="1" id="KW-0238">DNA-binding</keyword>
<evidence type="ECO:0000313" key="4">
    <source>
        <dbReference type="EMBL" id="MBO2461143.1"/>
    </source>
</evidence>
<feature type="region of interest" description="Disordered" evidence="2">
    <location>
        <begin position="123"/>
        <end position="142"/>
    </location>
</feature>
<comment type="caution">
    <text evidence="4">The sequence shown here is derived from an EMBL/GenBank/DDBJ whole genome shotgun (WGS) entry which is preliminary data.</text>
</comment>
<accession>A0ABS3RWK6</accession>
<dbReference type="Proteomes" id="UP000680206">
    <property type="component" value="Unassembled WGS sequence"/>
</dbReference>
<organism evidence="4 5">
    <name type="scientific">Actinomadura violacea</name>
    <dbReference type="NCBI Taxonomy" id="2819934"/>
    <lineage>
        <taxon>Bacteria</taxon>
        <taxon>Bacillati</taxon>
        <taxon>Actinomycetota</taxon>
        <taxon>Actinomycetes</taxon>
        <taxon>Streptosporangiales</taxon>
        <taxon>Thermomonosporaceae</taxon>
        <taxon>Actinomadura</taxon>
    </lineage>
</organism>
<dbReference type="Gene3D" id="1.10.10.10">
    <property type="entry name" value="Winged helix-like DNA-binding domain superfamily/Winged helix DNA-binding domain"/>
    <property type="match status" value="1"/>
</dbReference>
<dbReference type="InterPro" id="IPR036388">
    <property type="entry name" value="WH-like_DNA-bd_sf"/>
</dbReference>
<dbReference type="InterPro" id="IPR016032">
    <property type="entry name" value="Sig_transdc_resp-reg_C-effctor"/>
</dbReference>